<proteinExistence type="inferred from homology"/>
<name>A0ABR4PWG6_9HELO</name>
<dbReference type="InterPro" id="IPR013083">
    <property type="entry name" value="Znf_RING/FYVE/PHD"/>
</dbReference>
<dbReference type="InterPro" id="IPR003613">
    <property type="entry name" value="Ubox_domain"/>
</dbReference>
<reference evidence="14 15" key="1">
    <citation type="submission" date="2024-06" db="EMBL/GenBank/DDBJ databases">
        <title>Complete genome of Phlyctema vagabunda strain 19-DSS-EL-015.</title>
        <authorList>
            <person name="Fiorenzani C."/>
        </authorList>
    </citation>
    <scope>NUCLEOTIDE SEQUENCE [LARGE SCALE GENOMIC DNA]</scope>
    <source>
        <strain evidence="14 15">19-DSS-EL-015</strain>
    </source>
</reference>
<feature type="region of interest" description="Disordered" evidence="12">
    <location>
        <begin position="1"/>
        <end position="102"/>
    </location>
</feature>
<feature type="region of interest" description="Disordered" evidence="12">
    <location>
        <begin position="1056"/>
        <end position="1078"/>
    </location>
</feature>
<keyword evidence="10" id="KW-0539">Nucleus</keyword>
<comment type="subcellular location">
    <subcellularLocation>
        <location evidence="2">Cytoplasm</location>
    </subcellularLocation>
    <subcellularLocation>
        <location evidence="1">Nucleus</location>
    </subcellularLocation>
</comment>
<dbReference type="Gene3D" id="3.30.40.10">
    <property type="entry name" value="Zinc/RING finger domain, C3HC4 (zinc finger)"/>
    <property type="match status" value="1"/>
</dbReference>
<evidence type="ECO:0000256" key="10">
    <source>
        <dbReference type="ARBA" id="ARBA00023242"/>
    </source>
</evidence>
<sequence length="1078" mass="122254">MEKLSGPATPKTEQSTANSGASSSSATPTAASPAPAAESTAKPKINVRKAPANPFAQLGVQPANGAAPVRSATAERFPKRTRAESGEQNTNPPKKTVKDTAEEPIEEYENRVLGQIFRITLDPNQKVDLSNHRLTYLPNLRQELEEGNEPLRISVSNLDSAILEACSLVPHNRPVLEYLLPCWKRSVKALKGLKGYANQKDAILKEAKRLCMSNCIFAVKVPELFSREPNPLTDPLTPFLLHEQADDRGICLDFLAEAVSRFEEDDTAKTMLVEAVTGLSYQLSNMTMNDNYRPYITALKTIAHFPPVVTAIAESPLFLMAQSAPGIEKNTLLGPFFRISPLQIEVAKHYFAGPKTMDKRHIITSQDALRLTLQNHQQDLLDIINLFVRASPISKNKTLDWFAWIVNSNHMRRALQTDPRTVSTDGFMMNVTVVLDGLCEPFMDTTFSKVSKIDIDYLRREPRVAIKDETKLNADQNASDEYYESKVAGVSNFISEVFFLTLAAHHYGSEGVNSNLRSLEKDIKHIQKQMVLMQSERQKLLNDPRRLAIFDAQVKKYDDALEKSMSLQYAIQGVLFDKKMQTKSLLFMRYVTVWLLRIASSTEYTPEKSLVLPLSHEQPKAFTYLPEYVLEDIVSNFNFIFRYVPDVMISAVGDEVMTLCITFLTNSEYIKNPYLKAKLVSLLFHGTWPVYHRTKGVLGDSLTGTVFANKYLLHALMKFYNECEQTGAHTQFYDKFNIRYEIFQVVKCIWSNDVYKQKLRQESKTNVDFFLQFVNLLLNDATYVLDESLQKFPKIHELQIELRTSGASLSAEDRAKKEEELQSAESQATSYMQLANETMSMMKLFTSALSESFTMQEIVGRLASMLNYNLSSLTGPKSNELKVEEPQKYGFNPKILLADFVEIYLNLGLSQSFVDAVARDGRSYKPTNFDSTSRIMQRHGLKSAEDMQKWETLKHKFKLAKQIEEEEEEDMGEIPDELMDPITGDIFQDPVILPMSKATLSRATIRQHLLSDGTDPYNRQPMRIEDVVPDTDMQAKIDEFREMRKRDKQDKITALRAQQTEIEAESDVTAADKMDTSQ</sequence>
<dbReference type="Pfam" id="PF10408">
    <property type="entry name" value="Ufd2P_core"/>
    <property type="match status" value="1"/>
</dbReference>
<evidence type="ECO:0000256" key="2">
    <source>
        <dbReference type="ARBA" id="ARBA00004496"/>
    </source>
</evidence>
<dbReference type="EC" id="5.2.1.8" evidence="5"/>
<evidence type="ECO:0000313" key="14">
    <source>
        <dbReference type="EMBL" id="KAL3427699.1"/>
    </source>
</evidence>
<evidence type="ECO:0000256" key="4">
    <source>
        <dbReference type="ARBA" id="ARBA00007434"/>
    </source>
</evidence>
<dbReference type="PANTHER" id="PTHR13931:SF2">
    <property type="entry name" value="UBIQUITIN CONJUGATION FACTOR E4 B"/>
    <property type="match status" value="1"/>
</dbReference>
<evidence type="ECO:0000256" key="3">
    <source>
        <dbReference type="ARBA" id="ARBA00004906"/>
    </source>
</evidence>
<keyword evidence="8" id="KW-0833">Ubl conjugation pathway</keyword>
<evidence type="ECO:0000256" key="5">
    <source>
        <dbReference type="ARBA" id="ARBA00013194"/>
    </source>
</evidence>
<comment type="similarity">
    <text evidence="4">Belongs to the ubiquitin conjugation factor E4 family.</text>
</comment>
<keyword evidence="9" id="KW-0697">Rotamase</keyword>
<dbReference type="Pfam" id="PF04564">
    <property type="entry name" value="U-box"/>
    <property type="match status" value="1"/>
</dbReference>
<keyword evidence="15" id="KW-1185">Reference proteome</keyword>
<organism evidence="14 15">
    <name type="scientific">Phlyctema vagabunda</name>
    <dbReference type="NCBI Taxonomy" id="108571"/>
    <lineage>
        <taxon>Eukaryota</taxon>
        <taxon>Fungi</taxon>
        <taxon>Dikarya</taxon>
        <taxon>Ascomycota</taxon>
        <taxon>Pezizomycotina</taxon>
        <taxon>Leotiomycetes</taxon>
        <taxon>Helotiales</taxon>
        <taxon>Dermateaceae</taxon>
        <taxon>Phlyctema</taxon>
    </lineage>
</organism>
<comment type="pathway">
    <text evidence="3">Protein modification; protein ubiquitination.</text>
</comment>
<evidence type="ECO:0000256" key="11">
    <source>
        <dbReference type="SAM" id="Coils"/>
    </source>
</evidence>
<dbReference type="SMART" id="SM00504">
    <property type="entry name" value="Ubox"/>
    <property type="match status" value="1"/>
</dbReference>
<feature type="domain" description="U-box" evidence="13">
    <location>
        <begin position="973"/>
        <end position="1047"/>
    </location>
</feature>
<feature type="coiled-coil region" evidence="11">
    <location>
        <begin position="807"/>
        <end position="834"/>
    </location>
</feature>
<protein>
    <recommendedName>
        <fullName evidence="5">peptidylprolyl isomerase</fullName>
        <ecNumber evidence="5">5.2.1.8</ecNumber>
    </recommendedName>
</protein>
<feature type="compositionally biased region" description="Basic and acidic residues" evidence="12">
    <location>
        <begin position="76"/>
        <end position="85"/>
    </location>
</feature>
<evidence type="ECO:0000313" key="15">
    <source>
        <dbReference type="Proteomes" id="UP001629113"/>
    </source>
</evidence>
<dbReference type="InterPro" id="IPR019474">
    <property type="entry name" value="Ub_conjug_fac_E4_core"/>
</dbReference>
<dbReference type="Proteomes" id="UP001629113">
    <property type="component" value="Unassembled WGS sequence"/>
</dbReference>
<evidence type="ECO:0000256" key="6">
    <source>
        <dbReference type="ARBA" id="ARBA00022490"/>
    </source>
</evidence>
<dbReference type="SUPFAM" id="SSF57850">
    <property type="entry name" value="RING/U-box"/>
    <property type="match status" value="1"/>
</dbReference>
<evidence type="ECO:0000259" key="13">
    <source>
        <dbReference type="PROSITE" id="PS51698"/>
    </source>
</evidence>
<evidence type="ECO:0000256" key="8">
    <source>
        <dbReference type="ARBA" id="ARBA00022786"/>
    </source>
</evidence>
<feature type="coiled-coil region" evidence="11">
    <location>
        <begin position="509"/>
        <end position="543"/>
    </location>
</feature>
<evidence type="ECO:0000256" key="1">
    <source>
        <dbReference type="ARBA" id="ARBA00004123"/>
    </source>
</evidence>
<dbReference type="EMBL" id="JBFCZG010000001">
    <property type="protein sequence ID" value="KAL3427699.1"/>
    <property type="molecule type" value="Genomic_DNA"/>
</dbReference>
<evidence type="ECO:0000256" key="12">
    <source>
        <dbReference type="SAM" id="MobiDB-lite"/>
    </source>
</evidence>
<accession>A0ABR4PWG6</accession>
<dbReference type="PROSITE" id="PS51698">
    <property type="entry name" value="U_BOX"/>
    <property type="match status" value="1"/>
</dbReference>
<keyword evidence="7" id="KW-0808">Transferase</keyword>
<dbReference type="PANTHER" id="PTHR13931">
    <property type="entry name" value="UBIQUITINATION FACTOR E4"/>
    <property type="match status" value="1"/>
</dbReference>
<feature type="compositionally biased region" description="Low complexity" evidence="12">
    <location>
        <begin position="15"/>
        <end position="43"/>
    </location>
</feature>
<keyword evidence="6" id="KW-0963">Cytoplasm</keyword>
<keyword evidence="9" id="KW-0413">Isomerase</keyword>
<evidence type="ECO:0000256" key="9">
    <source>
        <dbReference type="ARBA" id="ARBA00023110"/>
    </source>
</evidence>
<gene>
    <name evidence="14" type="ORF">PVAG01_01208</name>
</gene>
<evidence type="ECO:0000256" key="7">
    <source>
        <dbReference type="ARBA" id="ARBA00022679"/>
    </source>
</evidence>
<keyword evidence="11" id="KW-0175">Coiled coil</keyword>
<dbReference type="InterPro" id="IPR045132">
    <property type="entry name" value="UBE4"/>
</dbReference>
<comment type="caution">
    <text evidence="14">The sequence shown here is derived from an EMBL/GenBank/DDBJ whole genome shotgun (WGS) entry which is preliminary data.</text>
</comment>